<dbReference type="InterPro" id="IPR011104">
    <property type="entry name" value="Hpr_kin/Pase_C"/>
</dbReference>
<proteinExistence type="inferred from homology"/>
<evidence type="ECO:0000256" key="11">
    <source>
        <dbReference type="ARBA" id="ARBA00022840"/>
    </source>
</evidence>
<dbReference type="InterPro" id="IPR011126">
    <property type="entry name" value="Hpr_kin/Pase_Hpr_N"/>
</dbReference>
<keyword evidence="21" id="KW-1185">Reference proteome</keyword>
<dbReference type="EC" id="2.7.11.-" evidence="17"/>
<dbReference type="Pfam" id="PF07475">
    <property type="entry name" value="Hpr_kinase_C"/>
    <property type="match status" value="1"/>
</dbReference>
<dbReference type="HAMAP" id="MF_01249">
    <property type="entry name" value="HPr_kinase"/>
    <property type="match status" value="1"/>
</dbReference>
<feature type="region of interest" description="Important for the catalytic mechanism of dephosphorylation" evidence="17">
    <location>
        <begin position="263"/>
        <end position="268"/>
    </location>
</feature>
<keyword evidence="13 17" id="KW-0511">Multifunctional enzyme</keyword>
<evidence type="ECO:0000256" key="12">
    <source>
        <dbReference type="ARBA" id="ARBA00022842"/>
    </source>
</evidence>
<feature type="active site" evidence="17">
    <location>
        <position position="137"/>
    </location>
</feature>
<keyword evidence="14 17" id="KW-0119">Carbohydrate metabolism</keyword>
<accession>A0A841C8I9</accession>
<keyword evidence="7 17" id="KW-0808">Transferase</keyword>
<dbReference type="FunFam" id="3.40.50.300:FF:000174">
    <property type="entry name" value="HPr kinase/phosphorylase"/>
    <property type="match status" value="1"/>
</dbReference>
<evidence type="ECO:0000256" key="4">
    <source>
        <dbReference type="ARBA" id="ARBA00011643"/>
    </source>
</evidence>
<evidence type="ECO:0000256" key="8">
    <source>
        <dbReference type="ARBA" id="ARBA00022723"/>
    </source>
</evidence>
<evidence type="ECO:0000256" key="6">
    <source>
        <dbReference type="ARBA" id="ARBA00022527"/>
    </source>
</evidence>
<evidence type="ECO:0000313" key="21">
    <source>
        <dbReference type="Proteomes" id="UP000562464"/>
    </source>
</evidence>
<comment type="function">
    <text evidence="17">Catalyzes the ATP- as well as the pyrophosphate-dependent phosphorylation of a specific serine residue in HPr, a phosphocarrier protein of the phosphoenolpyruvate-dependent sugar phosphotransferase system (PTS). HprK/P also catalyzes the pyrophosphate-producing, inorganic phosphate-dependent dephosphorylation (phosphorolysis) of seryl-phosphorylated HPr (P-Ser-HPr). The two antagonistic activities of HprK/P are regulated by several intracellular metabolites, which change their concentration in response to the absence or presence of rapidly metabolisable carbon sources (glucose, fructose, etc.) in the growth medium. Therefore, by controlling the phosphorylation state of HPr, HPrK/P is a sensor enzyme that plays a major role in the regulation of carbon metabolism and sugar transport: it mediates carbon catabolite repression (CCR), and regulates PTS-catalyzed carbohydrate uptake and inducer exclusion.</text>
</comment>
<keyword evidence="12 17" id="KW-0460">Magnesium</keyword>
<keyword evidence="10 17" id="KW-0418">Kinase</keyword>
<evidence type="ECO:0000256" key="9">
    <source>
        <dbReference type="ARBA" id="ARBA00022741"/>
    </source>
</evidence>
<dbReference type="InterPro" id="IPR028979">
    <property type="entry name" value="Ser_kin/Pase_Hpr-like_N_sf"/>
</dbReference>
<dbReference type="CDD" id="cd01918">
    <property type="entry name" value="HprK_C"/>
    <property type="match status" value="1"/>
</dbReference>
<dbReference type="SUPFAM" id="SSF53795">
    <property type="entry name" value="PEP carboxykinase-like"/>
    <property type="match status" value="1"/>
</dbReference>
<dbReference type="EC" id="2.7.4.-" evidence="17"/>
<comment type="caution">
    <text evidence="20">The sequence shown here is derived from an EMBL/GenBank/DDBJ whole genome shotgun (WGS) entry which is preliminary data.</text>
</comment>
<dbReference type="GO" id="GO:0000287">
    <property type="term" value="F:magnesium ion binding"/>
    <property type="evidence" value="ECO:0007669"/>
    <property type="project" value="UniProtKB-UniRule"/>
</dbReference>
<gene>
    <name evidence="17" type="primary">hprK</name>
    <name evidence="20" type="ORF">HNQ37_000938</name>
</gene>
<keyword evidence="11 17" id="KW-0067">ATP-binding</keyword>
<comment type="domain">
    <text evidence="17">The Walker A ATP-binding motif also binds Pi and PPi.</text>
</comment>
<evidence type="ECO:0000256" key="2">
    <source>
        <dbReference type="ARBA" id="ARBA00001946"/>
    </source>
</evidence>
<protein>
    <recommendedName>
        <fullName evidence="5 17">HPr kinase/phosphorylase</fullName>
        <shortName evidence="17">HPrK/P</shortName>
        <ecNumber evidence="17">2.7.11.-</ecNumber>
        <ecNumber evidence="17">2.7.4.-</ecNumber>
    </recommendedName>
    <alternativeName>
        <fullName evidence="15 17">HPr(Ser) kinase/phosphorylase</fullName>
    </alternativeName>
</protein>
<evidence type="ECO:0000313" key="20">
    <source>
        <dbReference type="EMBL" id="MBB5888048.1"/>
    </source>
</evidence>
<dbReference type="GO" id="GO:0006109">
    <property type="term" value="P:regulation of carbohydrate metabolic process"/>
    <property type="evidence" value="ECO:0007669"/>
    <property type="project" value="UniProtKB-UniRule"/>
</dbReference>
<keyword evidence="6 17" id="KW-0723">Serine/threonine-protein kinase</keyword>
<dbReference type="EMBL" id="JACHHV010000013">
    <property type="protein sequence ID" value="MBB5888048.1"/>
    <property type="molecule type" value="Genomic_DNA"/>
</dbReference>
<feature type="region of interest" description="Important for the catalytic mechanism of both phosphorylation and dephosphorylation" evidence="17">
    <location>
        <begin position="200"/>
        <end position="209"/>
    </location>
</feature>
<comment type="miscellaneous">
    <text evidence="17">Both phosphorylation and phosphorolysis are carried out by the same active site and suggest a common mechanism for both reactions.</text>
</comment>
<dbReference type="AlphaFoldDB" id="A0A841C8I9"/>
<dbReference type="Gene3D" id="3.40.1390.20">
    <property type="entry name" value="HprK N-terminal domain-like"/>
    <property type="match status" value="1"/>
</dbReference>
<feature type="domain" description="HPr(Ser) kinase/phosphorylase N-terminal" evidence="18">
    <location>
        <begin position="2"/>
        <end position="126"/>
    </location>
</feature>
<dbReference type="InterPro" id="IPR027417">
    <property type="entry name" value="P-loop_NTPase"/>
</dbReference>
<comment type="catalytic activity">
    <reaction evidence="16 17">
        <text>[HPr protein]-O-phospho-L-serine + phosphate + H(+) = [HPr protein]-L-serine + diphosphate</text>
        <dbReference type="Rhea" id="RHEA:46604"/>
        <dbReference type="Rhea" id="RHEA-COMP:11602"/>
        <dbReference type="Rhea" id="RHEA-COMP:11603"/>
        <dbReference type="ChEBI" id="CHEBI:15378"/>
        <dbReference type="ChEBI" id="CHEBI:29999"/>
        <dbReference type="ChEBI" id="CHEBI:33019"/>
        <dbReference type="ChEBI" id="CHEBI:43474"/>
        <dbReference type="ChEBI" id="CHEBI:83421"/>
    </reaction>
</comment>
<evidence type="ECO:0000256" key="7">
    <source>
        <dbReference type="ARBA" id="ARBA00022679"/>
    </source>
</evidence>
<keyword evidence="9 17" id="KW-0547">Nucleotide-binding</keyword>
<dbReference type="GO" id="GO:0000155">
    <property type="term" value="F:phosphorelay sensor kinase activity"/>
    <property type="evidence" value="ECO:0007669"/>
    <property type="project" value="InterPro"/>
</dbReference>
<comment type="catalytic activity">
    <reaction evidence="1 17">
        <text>[HPr protein]-L-serine + ATP = [HPr protein]-O-phospho-L-serine + ADP + H(+)</text>
        <dbReference type="Rhea" id="RHEA:46600"/>
        <dbReference type="Rhea" id="RHEA-COMP:11602"/>
        <dbReference type="Rhea" id="RHEA-COMP:11603"/>
        <dbReference type="ChEBI" id="CHEBI:15378"/>
        <dbReference type="ChEBI" id="CHEBI:29999"/>
        <dbReference type="ChEBI" id="CHEBI:30616"/>
        <dbReference type="ChEBI" id="CHEBI:83421"/>
        <dbReference type="ChEBI" id="CHEBI:456216"/>
    </reaction>
</comment>
<keyword evidence="8 17" id="KW-0479">Metal-binding</keyword>
<evidence type="ECO:0000259" key="19">
    <source>
        <dbReference type="Pfam" id="PF07475"/>
    </source>
</evidence>
<feature type="binding site" evidence="17">
    <location>
        <position position="201"/>
    </location>
    <ligand>
        <name>Mg(2+)</name>
        <dbReference type="ChEBI" id="CHEBI:18420"/>
    </ligand>
</feature>
<evidence type="ECO:0000256" key="5">
    <source>
        <dbReference type="ARBA" id="ARBA00018922"/>
    </source>
</evidence>
<feature type="active site" evidence="17">
    <location>
        <position position="158"/>
    </location>
</feature>
<evidence type="ECO:0000256" key="14">
    <source>
        <dbReference type="ARBA" id="ARBA00023277"/>
    </source>
</evidence>
<evidence type="ECO:0000256" key="16">
    <source>
        <dbReference type="ARBA" id="ARBA00047657"/>
    </source>
</evidence>
<reference evidence="20 21" key="1">
    <citation type="submission" date="2020-08" db="EMBL/GenBank/DDBJ databases">
        <title>Genomic Encyclopedia of Type Strains, Phase IV (KMG-IV): sequencing the most valuable type-strain genomes for metagenomic binning, comparative biology and taxonomic classification.</title>
        <authorList>
            <person name="Goeker M."/>
        </authorList>
    </citation>
    <scope>NUCLEOTIDE SEQUENCE [LARGE SCALE GENOMIC DNA]</scope>
    <source>
        <strain evidence="20 21">DSM 14925</strain>
    </source>
</reference>
<comment type="subunit">
    <text evidence="4 17">Homohexamer.</text>
</comment>
<evidence type="ECO:0000256" key="15">
    <source>
        <dbReference type="ARBA" id="ARBA00033012"/>
    </source>
</evidence>
<comment type="cofactor">
    <cofactor evidence="2 17">
        <name>Mg(2+)</name>
        <dbReference type="ChEBI" id="CHEBI:18420"/>
    </cofactor>
</comment>
<evidence type="ECO:0000256" key="10">
    <source>
        <dbReference type="ARBA" id="ARBA00022777"/>
    </source>
</evidence>
<name>A0A841C8I9_9LACT</name>
<dbReference type="GO" id="GO:0004674">
    <property type="term" value="F:protein serine/threonine kinase activity"/>
    <property type="evidence" value="ECO:0007669"/>
    <property type="project" value="UniProtKB-KW"/>
</dbReference>
<dbReference type="NCBIfam" id="TIGR00679">
    <property type="entry name" value="hpr-ser"/>
    <property type="match status" value="1"/>
</dbReference>
<evidence type="ECO:0000256" key="13">
    <source>
        <dbReference type="ARBA" id="ARBA00023268"/>
    </source>
</evidence>
<feature type="active site" evidence="17">
    <location>
        <position position="242"/>
    </location>
</feature>
<sequence>MITVKDLTAKINFKELYSTESSLKKEISSSDITRPGLEMTGYFDYFQGERLQLFGMKEWSYMMREVGLNRFDLLRKIFAAETPAVILARGLEAPIEMIHAARHRDVTLLQSNEPTSRLSGQIASYLDEVLSPRTSIHGVLMDIFGIGVFIQGTSGIGKSETGLDLVRRGHKLIADDRVDVYKKDAFTVMGEPPTILRNLLEIRGVGIIDVQTLFGTGAVKASSKIDLAIRLENYDQEAQYDRLGENVYSIDLVDVSVPLLKIPVNVGRNLSTIIEAAVSNFSAKQMGYNTTEVFFEHLTQLTQENKEE</sequence>
<dbReference type="GO" id="GO:0004712">
    <property type="term" value="F:protein serine/threonine/tyrosine kinase activity"/>
    <property type="evidence" value="ECO:0007669"/>
    <property type="project" value="UniProtKB-UniRule"/>
</dbReference>
<evidence type="ECO:0000256" key="17">
    <source>
        <dbReference type="HAMAP-Rule" id="MF_01249"/>
    </source>
</evidence>
<dbReference type="InterPro" id="IPR003755">
    <property type="entry name" value="HPr(Ser)_kin/Pase"/>
</dbReference>
<evidence type="ECO:0000256" key="1">
    <source>
        <dbReference type="ARBA" id="ARBA00001120"/>
    </source>
</evidence>
<dbReference type="Pfam" id="PF02603">
    <property type="entry name" value="Hpr_kinase_N"/>
    <property type="match status" value="1"/>
</dbReference>
<dbReference type="Gene3D" id="3.40.50.300">
    <property type="entry name" value="P-loop containing nucleotide triphosphate hydrolases"/>
    <property type="match status" value="1"/>
</dbReference>
<dbReference type="SUPFAM" id="SSF75138">
    <property type="entry name" value="HprK N-terminal domain-like"/>
    <property type="match status" value="1"/>
</dbReference>
<feature type="active site" description="Proton acceptor; for phosphorylation activity. Proton donor; for dephosphorylation activity" evidence="17">
    <location>
        <position position="176"/>
    </location>
</feature>
<feature type="binding site" evidence="17">
    <location>
        <begin position="152"/>
        <end position="159"/>
    </location>
    <ligand>
        <name>ATP</name>
        <dbReference type="ChEBI" id="CHEBI:30616"/>
    </ligand>
</feature>
<feature type="domain" description="HPr kinase/phosphorylase C-terminal" evidence="19">
    <location>
        <begin position="130"/>
        <end position="296"/>
    </location>
</feature>
<feature type="binding site" evidence="17">
    <location>
        <position position="159"/>
    </location>
    <ligand>
        <name>Mg(2+)</name>
        <dbReference type="ChEBI" id="CHEBI:18420"/>
    </ligand>
</feature>
<organism evidence="20 21">
    <name type="scientific">Lactovum miscens</name>
    <dbReference type="NCBI Taxonomy" id="190387"/>
    <lineage>
        <taxon>Bacteria</taxon>
        <taxon>Bacillati</taxon>
        <taxon>Bacillota</taxon>
        <taxon>Bacilli</taxon>
        <taxon>Lactobacillales</taxon>
        <taxon>Streptococcaceae</taxon>
        <taxon>Lactovum</taxon>
    </lineage>
</organism>
<comment type="similarity">
    <text evidence="3 17">Belongs to the HPrK/P family.</text>
</comment>
<dbReference type="RefSeq" id="WP_183539745.1">
    <property type="nucleotide sequence ID" value="NZ_DASWOY010000059.1"/>
</dbReference>
<dbReference type="GO" id="GO:0005524">
    <property type="term" value="F:ATP binding"/>
    <property type="evidence" value="ECO:0007669"/>
    <property type="project" value="UniProtKB-UniRule"/>
</dbReference>
<evidence type="ECO:0000256" key="3">
    <source>
        <dbReference type="ARBA" id="ARBA00006883"/>
    </source>
</evidence>
<dbReference type="PANTHER" id="PTHR30305">
    <property type="entry name" value="PROTEIN YJDM-RELATED"/>
    <property type="match status" value="1"/>
</dbReference>
<evidence type="ECO:0000259" key="18">
    <source>
        <dbReference type="Pfam" id="PF02603"/>
    </source>
</evidence>
<dbReference type="PANTHER" id="PTHR30305:SF1">
    <property type="entry name" value="HPR KINASE_PHOSPHORYLASE"/>
    <property type="match status" value="1"/>
</dbReference>
<dbReference type="Proteomes" id="UP000562464">
    <property type="component" value="Unassembled WGS sequence"/>
</dbReference>